<organism evidence="4">
    <name type="scientific">Drosophila willistoni</name>
    <name type="common">Fruit fly</name>
    <dbReference type="NCBI Taxonomy" id="7260"/>
    <lineage>
        <taxon>Eukaryota</taxon>
        <taxon>Metazoa</taxon>
        <taxon>Ecdysozoa</taxon>
        <taxon>Arthropoda</taxon>
        <taxon>Hexapoda</taxon>
        <taxon>Insecta</taxon>
        <taxon>Pterygota</taxon>
        <taxon>Neoptera</taxon>
        <taxon>Endopterygota</taxon>
        <taxon>Diptera</taxon>
        <taxon>Brachycera</taxon>
        <taxon>Muscomorpha</taxon>
        <taxon>Ephydroidea</taxon>
        <taxon>Drosophilidae</taxon>
        <taxon>Drosophila</taxon>
        <taxon>Sophophora</taxon>
    </lineage>
</organism>
<dbReference type="eggNOG" id="ENOG502SSZE">
    <property type="taxonomic scope" value="Eukaryota"/>
</dbReference>
<feature type="compositionally biased region" description="Basic and acidic residues" evidence="1">
    <location>
        <begin position="225"/>
        <end position="245"/>
    </location>
</feature>
<feature type="compositionally biased region" description="Basic and acidic residues" evidence="1">
    <location>
        <begin position="304"/>
        <end position="324"/>
    </location>
</feature>
<name>B4N4Y9_DROWI</name>
<dbReference type="EMBL" id="CH964101">
    <property type="protein sequence ID" value="EDW79428.1"/>
    <property type="molecule type" value="Genomic_DNA"/>
</dbReference>
<dbReference type="Proteomes" id="UP000007798">
    <property type="component" value="Unassembled WGS sequence"/>
</dbReference>
<reference evidence="3 4" key="1">
    <citation type="journal article" date="2007" name="Nature">
        <title>Evolution of genes and genomes on the Drosophila phylogeny.</title>
        <authorList>
            <consortium name="Drosophila 12 Genomes Consortium"/>
            <person name="Clark A.G."/>
            <person name="Eisen M.B."/>
            <person name="Smith D.R."/>
            <person name="Bergman C.M."/>
            <person name="Oliver B."/>
            <person name="Markow T.A."/>
            <person name="Kaufman T.C."/>
            <person name="Kellis M."/>
            <person name="Gelbart W."/>
            <person name="Iyer V.N."/>
            <person name="Pollard D.A."/>
            <person name="Sackton T.B."/>
            <person name="Larracuente A.M."/>
            <person name="Singh N.D."/>
            <person name="Abad J.P."/>
            <person name="Abt D.N."/>
            <person name="Adryan B."/>
            <person name="Aguade M."/>
            <person name="Akashi H."/>
            <person name="Anderson W.W."/>
            <person name="Aquadro C.F."/>
            <person name="Ardell D.H."/>
            <person name="Arguello R."/>
            <person name="Artieri C.G."/>
            <person name="Barbash D.A."/>
            <person name="Barker D."/>
            <person name="Barsanti P."/>
            <person name="Batterham P."/>
            <person name="Batzoglou S."/>
            <person name="Begun D."/>
            <person name="Bhutkar A."/>
            <person name="Blanco E."/>
            <person name="Bosak S.A."/>
            <person name="Bradley R.K."/>
            <person name="Brand A.D."/>
            <person name="Brent M.R."/>
            <person name="Brooks A.N."/>
            <person name="Brown R.H."/>
            <person name="Butlin R.K."/>
            <person name="Caggese C."/>
            <person name="Calvi B.R."/>
            <person name="Bernardo de Carvalho A."/>
            <person name="Caspi A."/>
            <person name="Castrezana S."/>
            <person name="Celniker S.E."/>
            <person name="Chang J.L."/>
            <person name="Chapple C."/>
            <person name="Chatterji S."/>
            <person name="Chinwalla A."/>
            <person name="Civetta A."/>
            <person name="Clifton S.W."/>
            <person name="Comeron J.M."/>
            <person name="Costello J.C."/>
            <person name="Coyne J.A."/>
            <person name="Daub J."/>
            <person name="David R.G."/>
            <person name="Delcher A.L."/>
            <person name="Delehaunty K."/>
            <person name="Do C.B."/>
            <person name="Ebling H."/>
            <person name="Edwards K."/>
            <person name="Eickbush T."/>
            <person name="Evans J.D."/>
            <person name="Filipski A."/>
            <person name="Findeiss S."/>
            <person name="Freyhult E."/>
            <person name="Fulton L."/>
            <person name="Fulton R."/>
            <person name="Garcia A.C."/>
            <person name="Gardiner A."/>
            <person name="Garfield D.A."/>
            <person name="Garvin B.E."/>
            <person name="Gibson G."/>
            <person name="Gilbert D."/>
            <person name="Gnerre S."/>
            <person name="Godfrey J."/>
            <person name="Good R."/>
            <person name="Gotea V."/>
            <person name="Gravely B."/>
            <person name="Greenberg A.J."/>
            <person name="Griffiths-Jones S."/>
            <person name="Gross S."/>
            <person name="Guigo R."/>
            <person name="Gustafson E.A."/>
            <person name="Haerty W."/>
            <person name="Hahn M.W."/>
            <person name="Halligan D.L."/>
            <person name="Halpern A.L."/>
            <person name="Halter G.M."/>
            <person name="Han M.V."/>
            <person name="Heger A."/>
            <person name="Hillier L."/>
            <person name="Hinrichs A.S."/>
            <person name="Holmes I."/>
            <person name="Hoskins R.A."/>
            <person name="Hubisz M.J."/>
            <person name="Hultmark D."/>
            <person name="Huntley M.A."/>
            <person name="Jaffe D.B."/>
            <person name="Jagadeeshan S."/>
            <person name="Jeck W.R."/>
            <person name="Johnson J."/>
            <person name="Jones C.D."/>
            <person name="Jordan W.C."/>
            <person name="Karpen G.H."/>
            <person name="Kataoka E."/>
            <person name="Keightley P.D."/>
            <person name="Kheradpour P."/>
            <person name="Kirkness E.F."/>
            <person name="Koerich L.B."/>
            <person name="Kristiansen K."/>
            <person name="Kudrna D."/>
            <person name="Kulathinal R.J."/>
            <person name="Kumar S."/>
            <person name="Kwok R."/>
            <person name="Lander E."/>
            <person name="Langley C.H."/>
            <person name="Lapoint R."/>
            <person name="Lazzaro B.P."/>
            <person name="Lee S.J."/>
            <person name="Levesque L."/>
            <person name="Li R."/>
            <person name="Lin C.F."/>
            <person name="Lin M.F."/>
            <person name="Lindblad-Toh K."/>
            <person name="Llopart A."/>
            <person name="Long M."/>
            <person name="Low L."/>
            <person name="Lozovsky E."/>
            <person name="Lu J."/>
            <person name="Luo M."/>
            <person name="Machado C.A."/>
            <person name="Makalowski W."/>
            <person name="Marzo M."/>
            <person name="Matsuda M."/>
            <person name="Matzkin L."/>
            <person name="McAllister B."/>
            <person name="McBride C.S."/>
            <person name="McKernan B."/>
            <person name="McKernan K."/>
            <person name="Mendez-Lago M."/>
            <person name="Minx P."/>
            <person name="Mollenhauer M.U."/>
            <person name="Montooth K."/>
            <person name="Mount S.M."/>
            <person name="Mu X."/>
            <person name="Myers E."/>
            <person name="Negre B."/>
            <person name="Newfeld S."/>
            <person name="Nielsen R."/>
            <person name="Noor M.A."/>
            <person name="O'Grady P."/>
            <person name="Pachter L."/>
            <person name="Papaceit M."/>
            <person name="Parisi M.J."/>
            <person name="Parisi M."/>
            <person name="Parts L."/>
            <person name="Pedersen J.S."/>
            <person name="Pesole G."/>
            <person name="Phillippy A.M."/>
            <person name="Ponting C.P."/>
            <person name="Pop M."/>
            <person name="Porcelli D."/>
            <person name="Powell J.R."/>
            <person name="Prohaska S."/>
            <person name="Pruitt K."/>
            <person name="Puig M."/>
            <person name="Quesneville H."/>
            <person name="Ram K.R."/>
            <person name="Rand D."/>
            <person name="Rasmussen M.D."/>
            <person name="Reed L.K."/>
            <person name="Reenan R."/>
            <person name="Reily A."/>
            <person name="Remington K.A."/>
            <person name="Rieger T.T."/>
            <person name="Ritchie M.G."/>
            <person name="Robin C."/>
            <person name="Rogers Y.H."/>
            <person name="Rohde C."/>
            <person name="Rozas J."/>
            <person name="Rubenfield M.J."/>
            <person name="Ruiz A."/>
            <person name="Russo S."/>
            <person name="Salzberg S.L."/>
            <person name="Sanchez-Gracia A."/>
            <person name="Saranga D.J."/>
            <person name="Sato H."/>
            <person name="Schaeffer S.W."/>
            <person name="Schatz M.C."/>
            <person name="Schlenke T."/>
            <person name="Schwartz R."/>
            <person name="Segarra C."/>
            <person name="Singh R.S."/>
            <person name="Sirot L."/>
            <person name="Sirota M."/>
            <person name="Sisneros N.B."/>
            <person name="Smith C.D."/>
            <person name="Smith T.F."/>
            <person name="Spieth J."/>
            <person name="Stage D.E."/>
            <person name="Stark A."/>
            <person name="Stephan W."/>
            <person name="Strausberg R.L."/>
            <person name="Strempel S."/>
            <person name="Sturgill D."/>
            <person name="Sutton G."/>
            <person name="Sutton G.G."/>
            <person name="Tao W."/>
            <person name="Teichmann S."/>
            <person name="Tobari Y.N."/>
            <person name="Tomimura Y."/>
            <person name="Tsolas J.M."/>
            <person name="Valente V.L."/>
            <person name="Venter E."/>
            <person name="Venter J.C."/>
            <person name="Vicario S."/>
            <person name="Vieira F.G."/>
            <person name="Vilella A.J."/>
            <person name="Villasante A."/>
            <person name="Walenz B."/>
            <person name="Wang J."/>
            <person name="Wasserman M."/>
            <person name="Watts T."/>
            <person name="Wilson D."/>
            <person name="Wilson R.K."/>
            <person name="Wing R.A."/>
            <person name="Wolfner M.F."/>
            <person name="Wong A."/>
            <person name="Wong G.K."/>
            <person name="Wu C.I."/>
            <person name="Wu G."/>
            <person name="Yamamoto D."/>
            <person name="Yang H.P."/>
            <person name="Yang S.P."/>
            <person name="Yorke J.A."/>
            <person name="Yoshida K."/>
            <person name="Zdobnov E."/>
            <person name="Zhang P."/>
            <person name="Zhang Y."/>
            <person name="Zimin A.V."/>
            <person name="Baldwin J."/>
            <person name="Abdouelleil A."/>
            <person name="Abdulkadir J."/>
            <person name="Abebe A."/>
            <person name="Abera B."/>
            <person name="Abreu J."/>
            <person name="Acer S.C."/>
            <person name="Aftuck L."/>
            <person name="Alexander A."/>
            <person name="An P."/>
            <person name="Anderson E."/>
            <person name="Anderson S."/>
            <person name="Arachi H."/>
            <person name="Azer M."/>
            <person name="Bachantsang P."/>
            <person name="Barry A."/>
            <person name="Bayul T."/>
            <person name="Berlin A."/>
            <person name="Bessette D."/>
            <person name="Bloom T."/>
            <person name="Blye J."/>
            <person name="Boguslavskiy L."/>
            <person name="Bonnet C."/>
            <person name="Boukhgalter B."/>
            <person name="Bourzgui I."/>
            <person name="Brown A."/>
            <person name="Cahill P."/>
            <person name="Channer S."/>
            <person name="Cheshatsang Y."/>
            <person name="Chuda L."/>
            <person name="Citroen M."/>
            <person name="Collymore A."/>
            <person name="Cooke P."/>
            <person name="Costello M."/>
            <person name="D'Aco K."/>
            <person name="Daza R."/>
            <person name="De Haan G."/>
            <person name="DeGray S."/>
            <person name="DeMaso C."/>
            <person name="Dhargay N."/>
            <person name="Dooley K."/>
            <person name="Dooley E."/>
            <person name="Doricent M."/>
            <person name="Dorje P."/>
            <person name="Dorjee K."/>
            <person name="Dupes A."/>
            <person name="Elong R."/>
            <person name="Falk J."/>
            <person name="Farina A."/>
            <person name="Faro S."/>
            <person name="Ferguson D."/>
            <person name="Fisher S."/>
            <person name="Foley C.D."/>
            <person name="Franke A."/>
            <person name="Friedrich D."/>
            <person name="Gadbois L."/>
            <person name="Gearin G."/>
            <person name="Gearin C.R."/>
            <person name="Giannoukos G."/>
            <person name="Goode T."/>
            <person name="Graham J."/>
            <person name="Grandbois E."/>
            <person name="Grewal S."/>
            <person name="Gyaltsen K."/>
            <person name="Hafez N."/>
            <person name="Hagos B."/>
            <person name="Hall J."/>
            <person name="Henson C."/>
            <person name="Hollinger A."/>
            <person name="Honan T."/>
            <person name="Huard M.D."/>
            <person name="Hughes L."/>
            <person name="Hurhula B."/>
            <person name="Husby M.E."/>
            <person name="Kamat A."/>
            <person name="Kanga B."/>
            <person name="Kashin S."/>
            <person name="Khazanovich D."/>
            <person name="Kisner P."/>
            <person name="Lance K."/>
            <person name="Lara M."/>
            <person name="Lee W."/>
            <person name="Lennon N."/>
            <person name="Letendre F."/>
            <person name="LeVine R."/>
            <person name="Lipovsky A."/>
            <person name="Liu X."/>
            <person name="Liu J."/>
            <person name="Liu S."/>
            <person name="Lokyitsang T."/>
            <person name="Lokyitsang Y."/>
            <person name="Lubonja R."/>
            <person name="Lui A."/>
            <person name="MacDonald P."/>
            <person name="Magnisalis V."/>
            <person name="Maru K."/>
            <person name="Matthews C."/>
            <person name="McCusker W."/>
            <person name="McDonough S."/>
            <person name="Mehta T."/>
            <person name="Meldrim J."/>
            <person name="Meneus L."/>
            <person name="Mihai O."/>
            <person name="Mihalev A."/>
            <person name="Mihova T."/>
            <person name="Mittelman R."/>
            <person name="Mlenga V."/>
            <person name="Montmayeur A."/>
            <person name="Mulrain L."/>
            <person name="Navidi A."/>
            <person name="Naylor J."/>
            <person name="Negash T."/>
            <person name="Nguyen T."/>
            <person name="Nguyen N."/>
            <person name="Nicol R."/>
            <person name="Norbu C."/>
            <person name="Norbu N."/>
            <person name="Novod N."/>
            <person name="O'Neill B."/>
            <person name="Osman S."/>
            <person name="Markiewicz E."/>
            <person name="Oyono O.L."/>
            <person name="Patti C."/>
            <person name="Phunkhang P."/>
            <person name="Pierre F."/>
            <person name="Priest M."/>
            <person name="Raghuraman S."/>
            <person name="Rege F."/>
            <person name="Reyes R."/>
            <person name="Rise C."/>
            <person name="Rogov P."/>
            <person name="Ross K."/>
            <person name="Ryan E."/>
            <person name="Settipalli S."/>
            <person name="Shea T."/>
            <person name="Sherpa N."/>
            <person name="Shi L."/>
            <person name="Shih D."/>
            <person name="Sparrow T."/>
            <person name="Spaulding J."/>
            <person name="Stalker J."/>
            <person name="Stange-Thomann N."/>
            <person name="Stavropoulos S."/>
            <person name="Stone C."/>
            <person name="Strader C."/>
            <person name="Tesfaye S."/>
            <person name="Thomson T."/>
            <person name="Thoulutsang Y."/>
            <person name="Thoulutsang D."/>
            <person name="Topham K."/>
            <person name="Topping I."/>
            <person name="Tsamla T."/>
            <person name="Vassiliev H."/>
            <person name="Vo A."/>
            <person name="Wangchuk T."/>
            <person name="Wangdi T."/>
            <person name="Weiand M."/>
            <person name="Wilkinson J."/>
            <person name="Wilson A."/>
            <person name="Yadav S."/>
            <person name="Young G."/>
            <person name="Yu Q."/>
            <person name="Zembek L."/>
            <person name="Zhong D."/>
            <person name="Zimmer A."/>
            <person name="Zwirko Z."/>
            <person name="Jaffe D.B."/>
            <person name="Alvarez P."/>
            <person name="Brockman W."/>
            <person name="Butler J."/>
            <person name="Chin C."/>
            <person name="Gnerre S."/>
            <person name="Grabherr M."/>
            <person name="Kleber M."/>
            <person name="Mauceli E."/>
            <person name="MacCallum I."/>
        </authorList>
    </citation>
    <scope>NUCLEOTIDE SEQUENCE [LARGE SCALE GENOMIC DNA]</scope>
    <source>
        <strain evidence="4">Tucson 14030-0811.24</strain>
    </source>
</reference>
<dbReference type="InterPro" id="IPR031732">
    <property type="entry name" value="DUF4729"/>
</dbReference>
<dbReference type="AlphaFoldDB" id="B4N4Y9"/>
<feature type="compositionally biased region" description="Basic and acidic residues" evidence="1">
    <location>
        <begin position="199"/>
        <end position="213"/>
    </location>
</feature>
<evidence type="ECO:0000259" key="2">
    <source>
        <dbReference type="Pfam" id="PF15866"/>
    </source>
</evidence>
<evidence type="ECO:0000256" key="1">
    <source>
        <dbReference type="SAM" id="MobiDB-lite"/>
    </source>
</evidence>
<dbReference type="OrthoDB" id="7967959at2759"/>
<dbReference type="PhylomeDB" id="B4N4Y9"/>
<feature type="region of interest" description="Disordered" evidence="1">
    <location>
        <begin position="304"/>
        <end position="331"/>
    </location>
</feature>
<evidence type="ECO:0000313" key="3">
    <source>
        <dbReference type="EMBL" id="EDW79428.1"/>
    </source>
</evidence>
<dbReference type="HOGENOM" id="CLU_382755_0_0_1"/>
<accession>B4N4Y9</accession>
<feature type="region of interest" description="Disordered" evidence="1">
    <location>
        <begin position="168"/>
        <end position="245"/>
    </location>
</feature>
<evidence type="ECO:0000313" key="4">
    <source>
        <dbReference type="Proteomes" id="UP000007798"/>
    </source>
</evidence>
<sequence>MAMAKKGYVCTTCGSKKQKLTPALEFGFYKRRQQYEEHRCIEGVSDICKKCDAFTFFLNLDDNSSESPDVVLTSGSLKYKRFGRQDKSVSSQGRRDFNWPEVQQRPIYGEISPSSDSDCGRHDEPNITNSLEEYSVYEYSDYDSSFYDENETAGFPIDIAIDDDAKDYETDDEDIQQFRRTETRSSQTLESRIDSPPSNRREKPMSSHNDYPKLKTSSKKKDKKPKNDLPKKVKQKKELLSKLNGMRERLNTEYERAQSELKQLQYDNIVKKQELKQIKRERGGAHYILPEISDGYTKREEQVKSENVTRESQMRRSMKEEKLPKSTPYMESDLTPFCSSLNGGGSTVTEGPTSSRQCLTPLTTQSLAMPRASRGGLKSLNKFPRICYALSSVQRAIYQGFVTDPRSKIGRTKQLALRKGKKPEYVDELPYSQFTTLPCNRKEILYLLDIKPEASNNANVAQELFISRAPVFCPDDDCKRITFIADFNRHLLYDHRALTMERINVRQSKTFYLDSNVVLLNKPKCHILYLIREKVIDTHSKKLRELLPVLVMTSRVRLSEMFGPSSAVELHGVSHQALNAEMFVIWLTSFIPRDHNVIGTICVWSTDKTQLVNSLYVHTSDVYDIRDPQDLCSICSSTSSLVIPGHVVNRMTNHGGNFLAVQIQLY</sequence>
<keyword evidence="4" id="KW-1185">Reference proteome</keyword>
<feature type="region of interest" description="Disordered" evidence="1">
    <location>
        <begin position="108"/>
        <end position="127"/>
    </location>
</feature>
<protein>
    <submittedName>
        <fullName evidence="3">GK20473</fullName>
    </submittedName>
</protein>
<dbReference type="KEGG" id="dwi:6645787"/>
<feature type="domain" description="DUF4729" evidence="2">
    <location>
        <begin position="472"/>
        <end position="654"/>
    </location>
</feature>
<dbReference type="Pfam" id="PF15866">
    <property type="entry name" value="DUF4729"/>
    <property type="match status" value="1"/>
</dbReference>
<dbReference type="STRING" id="7260.B4N4Y9"/>
<proteinExistence type="predicted"/>
<gene>
    <name evidence="3" type="primary">Dwil\GK20473</name>
    <name evidence="3" type="ORF">Dwil_GK20473</name>
</gene>
<dbReference type="InParanoid" id="B4N4Y9"/>